<dbReference type="GO" id="GO:0005524">
    <property type="term" value="F:ATP binding"/>
    <property type="evidence" value="ECO:0007669"/>
    <property type="project" value="InterPro"/>
</dbReference>
<gene>
    <name evidence="6" type="ORF">OG477_27845</name>
</gene>
<sequence>MGSETGDPEGRGSEERGSEGRGSDRRGLSAVAQLAAVLAAVTHADASPESGPTSRELAELLWFAEQSAVREDGAPGREAAPTSPAHHPEPTETPRTPTAVPPPANPPSPGDPQSPTPPPDDRIPLHLPEPRHPGPRRPRGGTPLLAPAPPMLPHPLALQRALRPLKRKVPAPRARLLDEHATADRIARLGAHPDVWLPVLRPAPDRWLRLNLVYDAGPTMPVWRPLVRELHTVLAQSGIFRTVIVHRAGPDGRAPHVPALADGRTVTLIVSDCMGPQWRPGPAGDRWYRTLRRWASRMPLAVVQPLPEHLWHTTALPAAPGLLTAPASAAPSTALTFTPYDPHEAYDRAVPLPVLEPAPAWLANWAALIAAPGGGHAPGALAWLPPAPVPPAEPAPDIASLPAQDLVLRFRATASPEAFRIAGHLALADPSLPVMRLVQRALDRSPRPQHLAEIILSGMLTATGGPPGSYAFRPGVRELLLRSLPRTARTRTREFLARVGGLIDERAGVGAGEFRAEVRRGHGAGGDAGSGPAFATVKAETVRRLGEGAMAGLFAGRYRLLGQRGPSRRMWAAHDTWTGVPVVVHRYPRQDAPQERFLQEARALAELRHPNVVRVVDHGVEGGEPYLVAEFVDGVTLAELQLGSGPGVSFRVFAQLVADVVPALEALHERGLVRGQEGWDGLLLRPDGSVVISRFALGEQAETQDERSDFLMFRSLLRDLASHSPVNLRFQRMMAELTRGNDLVDTVRRLPNSTAFAWATGEMEADRLRVTMLGPLNIRRVGRFLTLPSPEAQALLCMLLLKQGRRVGLDQLAEGLWERQPSELDRVRRFRVLATELRQCLGPGTLAELADGYAVHLPGDYVDVQHCEELVADRTDDTALDAQRSLIQDALSLFYGDPLLGIPGPAAKVARTRLRSLRLSLYATRAEIDLEMGLFGQVAADLTTLVRDHPNREDFRRLHIVALKGTGRVAEAIEAYESYEEYRERQYGEPVEPALRELYHELRTAPRPTIVLEAEGLSEHPEAHRALGRATDRMLSAVLPQEQYEVLARDNGYVVLTEPDTAVLPIVSVALLQLPVALAELADPPRFRVTFWHTPWIAGADESAIPGDVRAALESVTADITVVVSPELRAGLAGTSAFLPLHRSTTGSPPIAWYCPLSLRAAEQEAAPRELVRGPFNAPDLALLSSDPGRMAIVHTQPDGPLTVLDPARPWGVRSPRNVTYYEVDLTTHRASHQVALPSSGGTFAGSVEISWHVASPVAFVLGDVTHAANDLLDHFLREASRITRRYPLRRAGAAQQAVETGLRRSWPVPGLSATCSVRLAAEEPPTPATPPRPFGTSPPPTDLLLPAEYVLLGFEGPLARPFSTQAARSAALDLLSLVVDHRDPEDALAGRPLMGDSTGPVPLQEEFVHPLDVLRAFADSSIAPLLRDRLDALELRAVSHARPSPQAADLVRCLHNSGRRVAVVTDFCEQAVQRHVDFRSVPLTAAYGRGRHLMPHPECLRLALNHFGRTARGLVISSTAAEVTAARQLDLPVIGYADSPAAERRLRKAGCDVIVDSLRPILDAARSLSRDTPI</sequence>
<evidence type="ECO:0000259" key="5">
    <source>
        <dbReference type="PROSITE" id="PS50011"/>
    </source>
</evidence>
<dbReference type="Pfam" id="PF03704">
    <property type="entry name" value="BTAD"/>
    <property type="match status" value="1"/>
</dbReference>
<dbReference type="SMART" id="SM01043">
    <property type="entry name" value="BTAD"/>
    <property type="match status" value="1"/>
</dbReference>
<dbReference type="InterPro" id="IPR051677">
    <property type="entry name" value="AfsR-DnrI-RedD_regulator"/>
</dbReference>
<evidence type="ECO:0000313" key="6">
    <source>
        <dbReference type="EMBL" id="WTP88929.1"/>
    </source>
</evidence>
<feature type="domain" description="Protein kinase" evidence="5">
    <location>
        <begin position="539"/>
        <end position="837"/>
    </location>
</feature>
<dbReference type="InterPro" id="IPR016032">
    <property type="entry name" value="Sig_transdc_resp-reg_C-effctor"/>
</dbReference>
<dbReference type="GO" id="GO:0006355">
    <property type="term" value="P:regulation of DNA-templated transcription"/>
    <property type="evidence" value="ECO:0007669"/>
    <property type="project" value="InterPro"/>
</dbReference>
<dbReference type="Gene3D" id="3.40.50.1000">
    <property type="entry name" value="HAD superfamily/HAD-like"/>
    <property type="match status" value="1"/>
</dbReference>
<dbReference type="SUPFAM" id="SSF56784">
    <property type="entry name" value="HAD-like"/>
    <property type="match status" value="1"/>
</dbReference>
<evidence type="ECO:0000256" key="1">
    <source>
        <dbReference type="ARBA" id="ARBA00023012"/>
    </source>
</evidence>
<dbReference type="PANTHER" id="PTHR35807:SF1">
    <property type="entry name" value="TRANSCRIPTIONAL REGULATOR REDD"/>
    <property type="match status" value="1"/>
</dbReference>
<feature type="compositionally biased region" description="Pro residues" evidence="4">
    <location>
        <begin position="99"/>
        <end position="118"/>
    </location>
</feature>
<evidence type="ECO:0000256" key="3">
    <source>
        <dbReference type="ARBA" id="ARBA00023163"/>
    </source>
</evidence>
<keyword evidence="1" id="KW-0902">Two-component regulatory system</keyword>
<keyword evidence="3" id="KW-0804">Transcription</keyword>
<name>A0AAU1I2N5_9ACTN</name>
<organism evidence="6">
    <name type="scientific">Streptomyces sp. NBC_00180</name>
    <dbReference type="NCBI Taxonomy" id="2903632"/>
    <lineage>
        <taxon>Bacteria</taxon>
        <taxon>Bacillati</taxon>
        <taxon>Actinomycetota</taxon>
        <taxon>Actinomycetes</taxon>
        <taxon>Kitasatosporales</taxon>
        <taxon>Streptomycetaceae</taxon>
        <taxon>Streptomyces</taxon>
    </lineage>
</organism>
<dbReference type="SMART" id="SM00220">
    <property type="entry name" value="S_TKc"/>
    <property type="match status" value="1"/>
</dbReference>
<reference evidence="6" key="1">
    <citation type="submission" date="2022-10" db="EMBL/GenBank/DDBJ databases">
        <title>The complete genomes of actinobacterial strains from the NBC collection.</title>
        <authorList>
            <person name="Joergensen T.S."/>
            <person name="Alvarez Arevalo M."/>
            <person name="Sterndorff E.B."/>
            <person name="Faurdal D."/>
            <person name="Vuksanovic O."/>
            <person name="Mourched A.-S."/>
            <person name="Charusanti P."/>
            <person name="Shaw S."/>
            <person name="Blin K."/>
            <person name="Weber T."/>
        </authorList>
    </citation>
    <scope>NUCLEOTIDE SEQUENCE</scope>
    <source>
        <strain evidence="6">NBC 00180</strain>
    </source>
</reference>
<dbReference type="SUPFAM" id="SSF56112">
    <property type="entry name" value="Protein kinase-like (PK-like)"/>
    <property type="match status" value="1"/>
</dbReference>
<dbReference type="Gene3D" id="1.10.10.10">
    <property type="entry name" value="Winged helix-like DNA-binding domain superfamily/Winged helix DNA-binding domain"/>
    <property type="match status" value="1"/>
</dbReference>
<dbReference type="InterPro" id="IPR036412">
    <property type="entry name" value="HAD-like_sf"/>
</dbReference>
<dbReference type="InterPro" id="IPR023214">
    <property type="entry name" value="HAD_sf"/>
</dbReference>
<dbReference type="GO" id="GO:0003677">
    <property type="term" value="F:DNA binding"/>
    <property type="evidence" value="ECO:0007669"/>
    <property type="project" value="InterPro"/>
</dbReference>
<feature type="compositionally biased region" description="Basic and acidic residues" evidence="4">
    <location>
        <begin position="119"/>
        <end position="132"/>
    </location>
</feature>
<evidence type="ECO:0000256" key="4">
    <source>
        <dbReference type="SAM" id="MobiDB-lite"/>
    </source>
</evidence>
<dbReference type="PROSITE" id="PS50011">
    <property type="entry name" value="PROTEIN_KINASE_DOM"/>
    <property type="match status" value="1"/>
</dbReference>
<accession>A0AAU1I2N5</accession>
<protein>
    <submittedName>
        <fullName evidence="6">SAV_2336 family protein</fullName>
    </submittedName>
</protein>
<dbReference type="Gene3D" id="1.10.510.10">
    <property type="entry name" value="Transferase(Phosphotransferase) domain 1"/>
    <property type="match status" value="1"/>
</dbReference>
<dbReference type="Gene3D" id="3.30.200.20">
    <property type="entry name" value="Phosphorylase Kinase, domain 1"/>
    <property type="match status" value="1"/>
</dbReference>
<dbReference type="InterPro" id="IPR036388">
    <property type="entry name" value="WH-like_DNA-bd_sf"/>
</dbReference>
<dbReference type="NCBIfam" id="NF041121">
    <property type="entry name" value="SAV_2336_NTERM"/>
    <property type="match status" value="1"/>
</dbReference>
<dbReference type="InterPro" id="IPR011990">
    <property type="entry name" value="TPR-like_helical_dom_sf"/>
</dbReference>
<dbReference type="InterPro" id="IPR000719">
    <property type="entry name" value="Prot_kinase_dom"/>
</dbReference>
<dbReference type="GO" id="GO:0004672">
    <property type="term" value="F:protein kinase activity"/>
    <property type="evidence" value="ECO:0007669"/>
    <property type="project" value="InterPro"/>
</dbReference>
<dbReference type="PANTHER" id="PTHR35807">
    <property type="entry name" value="TRANSCRIPTIONAL REGULATOR REDD-RELATED"/>
    <property type="match status" value="1"/>
</dbReference>
<dbReference type="Pfam" id="PF07714">
    <property type="entry name" value="PK_Tyr_Ser-Thr"/>
    <property type="match status" value="1"/>
</dbReference>
<dbReference type="SUPFAM" id="SSF46894">
    <property type="entry name" value="C-terminal effector domain of the bipartite response regulators"/>
    <property type="match status" value="1"/>
</dbReference>
<keyword evidence="2" id="KW-0805">Transcription regulation</keyword>
<dbReference type="InterPro" id="IPR005158">
    <property type="entry name" value="BTAD"/>
</dbReference>
<dbReference type="InterPro" id="IPR047738">
    <property type="entry name" value="SAV_2336-like_N"/>
</dbReference>
<feature type="region of interest" description="Disordered" evidence="4">
    <location>
        <begin position="66"/>
        <end position="148"/>
    </location>
</feature>
<dbReference type="SUPFAM" id="SSF48452">
    <property type="entry name" value="TPR-like"/>
    <property type="match status" value="1"/>
</dbReference>
<proteinExistence type="predicted"/>
<evidence type="ECO:0000256" key="2">
    <source>
        <dbReference type="ARBA" id="ARBA00023015"/>
    </source>
</evidence>
<dbReference type="InterPro" id="IPR001245">
    <property type="entry name" value="Ser-Thr/Tyr_kinase_cat_dom"/>
</dbReference>
<feature type="region of interest" description="Disordered" evidence="4">
    <location>
        <begin position="1"/>
        <end position="28"/>
    </location>
</feature>
<dbReference type="EMBL" id="CP108140">
    <property type="protein sequence ID" value="WTP88929.1"/>
    <property type="molecule type" value="Genomic_DNA"/>
</dbReference>
<dbReference type="InterPro" id="IPR011009">
    <property type="entry name" value="Kinase-like_dom_sf"/>
</dbReference>
<dbReference type="Gene3D" id="1.25.40.10">
    <property type="entry name" value="Tetratricopeptide repeat domain"/>
    <property type="match status" value="1"/>
</dbReference>
<dbReference type="GO" id="GO:0000160">
    <property type="term" value="P:phosphorelay signal transduction system"/>
    <property type="evidence" value="ECO:0007669"/>
    <property type="project" value="UniProtKB-KW"/>
</dbReference>
<feature type="compositionally biased region" description="Basic and acidic residues" evidence="4">
    <location>
        <begin position="8"/>
        <end position="27"/>
    </location>
</feature>